<proteinExistence type="predicted"/>
<feature type="chain" id="PRO_5041168910" evidence="1">
    <location>
        <begin position="28"/>
        <end position="473"/>
    </location>
</feature>
<dbReference type="Proteomes" id="UP000008854">
    <property type="component" value="Unassembled WGS sequence"/>
</dbReference>
<reference evidence="3 4" key="2">
    <citation type="submission" date="2019-11" db="UniProtKB">
        <authorList>
            <consortium name="WormBaseParasite"/>
        </authorList>
    </citation>
    <scope>IDENTIFICATION</scope>
    <source>
        <strain evidence="3 4">Puerto Rican</strain>
    </source>
</reference>
<evidence type="ECO:0000313" key="2">
    <source>
        <dbReference type="Proteomes" id="UP000008854"/>
    </source>
</evidence>
<evidence type="ECO:0000313" key="3">
    <source>
        <dbReference type="WBParaSite" id="Smp_213220.1"/>
    </source>
</evidence>
<name>A0A5K4F0S7_SCHMA</name>
<accession>A0A5K4F0S7</accession>
<sequence>MNHNRLSSHYAYLLYLLLLRIEQNVNNDKMPKFILQNLYDKCLRDKYILHYILEQSCQTIEPIDNSMKIDHFQLLLIQLATSLNKSNIPLPLNGIITNIDIDFIHLIIDITGLALLLLSQDVTTNQSELSTEPQRILPTSMKSCLGYWMSYLAMFHSSSCLMNDTMKILLNECSRLCSLWIKELIVCSPEEDVTIQANNNTVYLLHVNYPYARLRGLVHILASITFSNLDNSSNSSLITNESITPNSEGNDNDKQPVDVQSSSSILSLHQKSNEPSEQNMPITQEYANELLKILCGILVITHYATHKFEEFYNFPDSIEDNLPFNNDLVKNKHFTVYPSKLAKKMVLLSTRSPFSLIQAICFKQDVIRCIVGLITQFPQLSLSLALHKFDADNYMVGDDDVSEKLINSTTPTPSFLSTFEVILDATNRDPFNSFCVEWAILLIRLLVKSNQPHSSQVMSILSSKLNGLNILND</sequence>
<reference evidence="2" key="1">
    <citation type="journal article" date="2012" name="PLoS Negl. Trop. Dis.">
        <title>A systematically improved high quality genome and transcriptome of the human blood fluke Schistosoma mansoni.</title>
        <authorList>
            <person name="Protasio A.V."/>
            <person name="Tsai I.J."/>
            <person name="Babbage A."/>
            <person name="Nichol S."/>
            <person name="Hunt M."/>
            <person name="Aslett M.A."/>
            <person name="De Silva N."/>
            <person name="Velarde G.S."/>
            <person name="Anderson T.J."/>
            <person name="Clark R.C."/>
            <person name="Davidson C."/>
            <person name="Dillon G.P."/>
            <person name="Holroyd N.E."/>
            <person name="LoVerde P.T."/>
            <person name="Lloyd C."/>
            <person name="McQuillan J."/>
            <person name="Oliveira G."/>
            <person name="Otto T.D."/>
            <person name="Parker-Manuel S.J."/>
            <person name="Quail M.A."/>
            <person name="Wilson R.A."/>
            <person name="Zerlotini A."/>
            <person name="Dunne D.W."/>
            <person name="Berriman M."/>
        </authorList>
    </citation>
    <scope>NUCLEOTIDE SEQUENCE [LARGE SCALE GENOMIC DNA]</scope>
    <source>
        <strain evidence="2">Puerto Rican</strain>
    </source>
</reference>
<organism evidence="2 4">
    <name type="scientific">Schistosoma mansoni</name>
    <name type="common">Blood fluke</name>
    <dbReference type="NCBI Taxonomy" id="6183"/>
    <lineage>
        <taxon>Eukaryota</taxon>
        <taxon>Metazoa</taxon>
        <taxon>Spiralia</taxon>
        <taxon>Lophotrochozoa</taxon>
        <taxon>Platyhelminthes</taxon>
        <taxon>Trematoda</taxon>
        <taxon>Digenea</taxon>
        <taxon>Strigeidida</taxon>
        <taxon>Schistosomatoidea</taxon>
        <taxon>Schistosomatidae</taxon>
        <taxon>Schistosoma</taxon>
    </lineage>
</organism>
<keyword evidence="2" id="KW-1185">Reference proteome</keyword>
<feature type="signal peptide" evidence="1">
    <location>
        <begin position="1"/>
        <end position="27"/>
    </location>
</feature>
<evidence type="ECO:0000256" key="1">
    <source>
        <dbReference type="SAM" id="SignalP"/>
    </source>
</evidence>
<protein>
    <submittedName>
        <fullName evidence="3 4">LINES_N domain-containing protein</fullName>
    </submittedName>
</protein>
<dbReference type="AlphaFoldDB" id="A0A5K4F0S7"/>
<evidence type="ECO:0000313" key="4">
    <source>
        <dbReference type="WBParaSite" id="Smp_213220.2"/>
    </source>
</evidence>
<keyword evidence="1" id="KW-0732">Signal</keyword>
<dbReference type="WBParaSite" id="Smp_213220.2">
    <property type="protein sequence ID" value="Smp_213220.2"/>
    <property type="gene ID" value="Smp_213220"/>
</dbReference>
<dbReference type="WBParaSite" id="Smp_213220.1">
    <property type="protein sequence ID" value="Smp_213220.1"/>
    <property type="gene ID" value="Smp_213220"/>
</dbReference>